<accession>A0A1G8GJB5</accession>
<dbReference type="OrthoDB" id="8557381at2"/>
<evidence type="ECO:0000313" key="7">
    <source>
        <dbReference type="Proteomes" id="UP000198854"/>
    </source>
</evidence>
<gene>
    <name evidence="6" type="ORF">SAMN04488136_13815</name>
</gene>
<dbReference type="Pfam" id="PF03466">
    <property type="entry name" value="LysR_substrate"/>
    <property type="match status" value="1"/>
</dbReference>
<dbReference type="InterPro" id="IPR036388">
    <property type="entry name" value="WH-like_DNA-bd_sf"/>
</dbReference>
<dbReference type="GO" id="GO:0003700">
    <property type="term" value="F:DNA-binding transcription factor activity"/>
    <property type="evidence" value="ECO:0007669"/>
    <property type="project" value="InterPro"/>
</dbReference>
<evidence type="ECO:0000256" key="1">
    <source>
        <dbReference type="ARBA" id="ARBA00009437"/>
    </source>
</evidence>
<dbReference type="PANTHER" id="PTHR30118:SF15">
    <property type="entry name" value="TRANSCRIPTIONAL REGULATORY PROTEIN"/>
    <property type="match status" value="1"/>
</dbReference>
<evidence type="ECO:0000259" key="5">
    <source>
        <dbReference type="PROSITE" id="PS50931"/>
    </source>
</evidence>
<dbReference type="Proteomes" id="UP000198854">
    <property type="component" value="Unassembled WGS sequence"/>
</dbReference>
<dbReference type="SUPFAM" id="SSF46785">
    <property type="entry name" value="Winged helix' DNA-binding domain"/>
    <property type="match status" value="1"/>
</dbReference>
<comment type="similarity">
    <text evidence="1">Belongs to the LysR transcriptional regulatory family.</text>
</comment>
<dbReference type="Pfam" id="PF00126">
    <property type="entry name" value="HTH_1"/>
    <property type="match status" value="1"/>
</dbReference>
<dbReference type="Gene3D" id="1.10.10.10">
    <property type="entry name" value="Winged helix-like DNA-binding domain superfamily/Winged helix DNA-binding domain"/>
    <property type="match status" value="1"/>
</dbReference>
<name>A0A1G8GJB5_9VIBR</name>
<evidence type="ECO:0000313" key="6">
    <source>
        <dbReference type="EMBL" id="SDH94489.1"/>
    </source>
</evidence>
<reference evidence="7" key="1">
    <citation type="submission" date="2016-10" db="EMBL/GenBank/DDBJ databases">
        <authorList>
            <person name="Varghese N."/>
            <person name="Submissions S."/>
        </authorList>
    </citation>
    <scope>NUCLEOTIDE SEQUENCE [LARGE SCALE GENOMIC DNA]</scope>
    <source>
        <strain evidence="7">CGMCC 1.10228</strain>
    </source>
</reference>
<keyword evidence="3 6" id="KW-0238">DNA-binding</keyword>
<dbReference type="PANTHER" id="PTHR30118">
    <property type="entry name" value="HTH-TYPE TRANSCRIPTIONAL REGULATOR LEUO-RELATED"/>
    <property type="match status" value="1"/>
</dbReference>
<dbReference type="EMBL" id="FNDD01000038">
    <property type="protein sequence ID" value="SDH94489.1"/>
    <property type="molecule type" value="Genomic_DNA"/>
</dbReference>
<dbReference type="InterPro" id="IPR036390">
    <property type="entry name" value="WH_DNA-bd_sf"/>
</dbReference>
<evidence type="ECO:0000256" key="2">
    <source>
        <dbReference type="ARBA" id="ARBA00023015"/>
    </source>
</evidence>
<evidence type="ECO:0000256" key="3">
    <source>
        <dbReference type="ARBA" id="ARBA00023125"/>
    </source>
</evidence>
<feature type="domain" description="HTH lysR-type" evidence="5">
    <location>
        <begin position="4"/>
        <end position="61"/>
    </location>
</feature>
<keyword evidence="2" id="KW-0805">Transcription regulation</keyword>
<dbReference type="STRING" id="861298.SAMN04488136_13815"/>
<dbReference type="SUPFAM" id="SSF53850">
    <property type="entry name" value="Periplasmic binding protein-like II"/>
    <property type="match status" value="1"/>
</dbReference>
<keyword evidence="7" id="KW-1185">Reference proteome</keyword>
<sequence>MTTPDMNLLTALDVLLSEQSVTGAARRLNLSHSAMSRTLSRLRDVTGDALLVRAGRNMVLTPYAESIRAQTKQTVFDALAILQPDLHSLNLTHLERTFTLRANDGFIDAFAAPLIAYVGQHAPHVRLCFLPKPEKSSAALREGQVDLEIGVVANMGPEIRTKALFRDRFVAVVSKQHSLAKLSALSLEQYLSASHIVASRRGEFSGPVDIALKALGLQRHIAATVPSFPAALAIAHASDLMALVPRSFLIHESLGESNARFVAFELPVETSALTVSQMWHPRQQGDAAHRWLREALETVCQQLMRFEG</sequence>
<dbReference type="InterPro" id="IPR050389">
    <property type="entry name" value="LysR-type_TF"/>
</dbReference>
<dbReference type="CDD" id="cd08460">
    <property type="entry name" value="PBP2_DntR_like_1"/>
    <property type="match status" value="1"/>
</dbReference>
<dbReference type="GO" id="GO:0003677">
    <property type="term" value="F:DNA binding"/>
    <property type="evidence" value="ECO:0007669"/>
    <property type="project" value="UniProtKB-KW"/>
</dbReference>
<organism evidence="6 7">
    <name type="scientific">Vibrio xiamenensis</name>
    <dbReference type="NCBI Taxonomy" id="861298"/>
    <lineage>
        <taxon>Bacteria</taxon>
        <taxon>Pseudomonadati</taxon>
        <taxon>Pseudomonadota</taxon>
        <taxon>Gammaproteobacteria</taxon>
        <taxon>Vibrionales</taxon>
        <taxon>Vibrionaceae</taxon>
        <taxon>Vibrio</taxon>
    </lineage>
</organism>
<keyword evidence="4" id="KW-0804">Transcription</keyword>
<proteinExistence type="inferred from homology"/>
<dbReference type="Gene3D" id="3.40.190.10">
    <property type="entry name" value="Periplasmic binding protein-like II"/>
    <property type="match status" value="2"/>
</dbReference>
<dbReference type="InterPro" id="IPR000847">
    <property type="entry name" value="LysR_HTH_N"/>
</dbReference>
<dbReference type="PROSITE" id="PS50931">
    <property type="entry name" value="HTH_LYSR"/>
    <property type="match status" value="1"/>
</dbReference>
<dbReference type="AlphaFoldDB" id="A0A1G8GJB5"/>
<protein>
    <submittedName>
        <fullName evidence="6">DNA-binding transcriptional regulator, LysR family</fullName>
    </submittedName>
</protein>
<dbReference type="InterPro" id="IPR005119">
    <property type="entry name" value="LysR_subst-bd"/>
</dbReference>
<evidence type="ECO:0000256" key="4">
    <source>
        <dbReference type="ARBA" id="ARBA00023163"/>
    </source>
</evidence>
<dbReference type="RefSeq" id="WP_093279087.1">
    <property type="nucleotide sequence ID" value="NZ_FNDD01000038.1"/>
</dbReference>